<dbReference type="EMBL" id="LAZR01010764">
    <property type="protein sequence ID" value="KKM65206.1"/>
    <property type="molecule type" value="Genomic_DNA"/>
</dbReference>
<name>A0A0F9JRX5_9ZZZZ</name>
<evidence type="ECO:0000313" key="2">
    <source>
        <dbReference type="EMBL" id="KKM65206.1"/>
    </source>
</evidence>
<protein>
    <submittedName>
        <fullName evidence="2">Uncharacterized protein</fullName>
    </submittedName>
</protein>
<feature type="region of interest" description="Disordered" evidence="1">
    <location>
        <begin position="132"/>
        <end position="165"/>
    </location>
</feature>
<feature type="non-terminal residue" evidence="2">
    <location>
        <position position="185"/>
    </location>
</feature>
<sequence length="185" mass="21959">MKKYSEKEIQFLKNNYANRGAKYCAEKLNRGLRSIRSKANRLKFKVLPGAAFNNKIWTYNANGVKMKTCPNCNTSKILECFGKDKSRYDELNVYCKICVVALSKISRQNNIKAVLKWEAEYRANNKELIKKQQTDYKKNHPDKLKATKRKWKMANRHKSREYKRKRRALKYSLNETYTTKQEQLT</sequence>
<gene>
    <name evidence="2" type="ORF">LCGC14_1493550</name>
</gene>
<reference evidence="2" key="1">
    <citation type="journal article" date="2015" name="Nature">
        <title>Complex archaea that bridge the gap between prokaryotes and eukaryotes.</title>
        <authorList>
            <person name="Spang A."/>
            <person name="Saw J.H."/>
            <person name="Jorgensen S.L."/>
            <person name="Zaremba-Niedzwiedzka K."/>
            <person name="Martijn J."/>
            <person name="Lind A.E."/>
            <person name="van Eijk R."/>
            <person name="Schleper C."/>
            <person name="Guy L."/>
            <person name="Ettema T.J."/>
        </authorList>
    </citation>
    <scope>NUCLEOTIDE SEQUENCE</scope>
</reference>
<evidence type="ECO:0000256" key="1">
    <source>
        <dbReference type="SAM" id="MobiDB-lite"/>
    </source>
</evidence>
<proteinExistence type="predicted"/>
<comment type="caution">
    <text evidence="2">The sequence shown here is derived from an EMBL/GenBank/DDBJ whole genome shotgun (WGS) entry which is preliminary data.</text>
</comment>
<accession>A0A0F9JRX5</accession>
<dbReference type="AlphaFoldDB" id="A0A0F9JRX5"/>
<feature type="compositionally biased region" description="Basic residues" evidence="1">
    <location>
        <begin position="146"/>
        <end position="165"/>
    </location>
</feature>
<organism evidence="2">
    <name type="scientific">marine sediment metagenome</name>
    <dbReference type="NCBI Taxonomy" id="412755"/>
    <lineage>
        <taxon>unclassified sequences</taxon>
        <taxon>metagenomes</taxon>
        <taxon>ecological metagenomes</taxon>
    </lineage>
</organism>
<feature type="compositionally biased region" description="Basic and acidic residues" evidence="1">
    <location>
        <begin position="132"/>
        <end position="145"/>
    </location>
</feature>